<dbReference type="OrthoDB" id="7678715at2"/>
<keyword evidence="1" id="KW-0805">Transcription regulation</keyword>
<feature type="domain" description="HTH hxlR-type" evidence="4">
    <location>
        <begin position="19"/>
        <end position="119"/>
    </location>
</feature>
<dbReference type="Pfam" id="PF01638">
    <property type="entry name" value="HxlR"/>
    <property type="match status" value="1"/>
</dbReference>
<keyword evidence="3" id="KW-0804">Transcription</keyword>
<dbReference type="Gene3D" id="1.10.10.10">
    <property type="entry name" value="Winged helix-like DNA-binding domain superfamily/Winged helix DNA-binding domain"/>
    <property type="match status" value="1"/>
</dbReference>
<evidence type="ECO:0000313" key="5">
    <source>
        <dbReference type="EMBL" id="KEQ29115.1"/>
    </source>
</evidence>
<proteinExistence type="predicted"/>
<evidence type="ECO:0000256" key="2">
    <source>
        <dbReference type="ARBA" id="ARBA00023125"/>
    </source>
</evidence>
<dbReference type="SUPFAM" id="SSF46785">
    <property type="entry name" value="Winged helix' DNA-binding domain"/>
    <property type="match status" value="1"/>
</dbReference>
<reference evidence="5 6" key="1">
    <citation type="journal article" date="1992" name="Int. J. Syst. Bacteriol.">
        <title>Sphingobacterium antarcticus sp. nov. a Psychrotrophic Bacterium from the Soils of Schirmacher Oasis, Antarctica.</title>
        <authorList>
            <person name="Shivaji S."/>
            <person name="Ray M.K."/>
            <person name="Rao N.S."/>
            <person name="Saiserr L."/>
            <person name="Jagannadham M.V."/>
            <person name="Kumar G.S."/>
            <person name="Reddy G."/>
            <person name="Bhargava P.M."/>
        </authorList>
    </citation>
    <scope>NUCLEOTIDE SEQUENCE [LARGE SCALE GENOMIC DNA]</scope>
    <source>
        <strain evidence="5 6">4BY</strain>
    </source>
</reference>
<evidence type="ECO:0000259" key="4">
    <source>
        <dbReference type="PROSITE" id="PS51118"/>
    </source>
</evidence>
<dbReference type="InterPro" id="IPR036388">
    <property type="entry name" value="WH-like_DNA-bd_sf"/>
</dbReference>
<evidence type="ECO:0000313" key="6">
    <source>
        <dbReference type="Proteomes" id="UP000028007"/>
    </source>
</evidence>
<evidence type="ECO:0000256" key="3">
    <source>
        <dbReference type="ARBA" id="ARBA00023163"/>
    </source>
</evidence>
<dbReference type="Proteomes" id="UP000028007">
    <property type="component" value="Unassembled WGS sequence"/>
</dbReference>
<dbReference type="RefSeq" id="WP_037442719.1">
    <property type="nucleotide sequence ID" value="NZ_JNFF01000083.1"/>
</dbReference>
<dbReference type="eggNOG" id="COG1733">
    <property type="taxonomic scope" value="Bacteria"/>
</dbReference>
<organism evidence="5 6">
    <name type="scientific">Pedobacter antarcticus 4BY</name>
    <dbReference type="NCBI Taxonomy" id="1358423"/>
    <lineage>
        <taxon>Bacteria</taxon>
        <taxon>Pseudomonadati</taxon>
        <taxon>Bacteroidota</taxon>
        <taxon>Sphingobacteriia</taxon>
        <taxon>Sphingobacteriales</taxon>
        <taxon>Sphingobacteriaceae</taxon>
        <taxon>Pedobacter</taxon>
    </lineage>
</organism>
<dbReference type="InterPro" id="IPR036390">
    <property type="entry name" value="WH_DNA-bd_sf"/>
</dbReference>
<accession>A0A081PEJ2</accession>
<dbReference type="AlphaFoldDB" id="A0A081PEJ2"/>
<keyword evidence="2" id="KW-0238">DNA-binding</keyword>
<comment type="caution">
    <text evidence="5">The sequence shown here is derived from an EMBL/GenBank/DDBJ whole genome shotgun (WGS) entry which is preliminary data.</text>
</comment>
<sequence length="119" mass="13468">MRKTSSTNYSNAKELHDYCEAAYTLSLISGRWKLTILVELTNGNNRFSLLKQVIPAITERVLALQLGQMEKDGLILKSAVQEKNTPKNTYVYALTEKGIELQVVINSLETWGKKHQPET</sequence>
<dbReference type="EMBL" id="JNFF01000083">
    <property type="protein sequence ID" value="KEQ29115.1"/>
    <property type="molecule type" value="Genomic_DNA"/>
</dbReference>
<dbReference type="PANTHER" id="PTHR33204">
    <property type="entry name" value="TRANSCRIPTIONAL REGULATOR, MARR FAMILY"/>
    <property type="match status" value="1"/>
</dbReference>
<keyword evidence="6" id="KW-1185">Reference proteome</keyword>
<evidence type="ECO:0000256" key="1">
    <source>
        <dbReference type="ARBA" id="ARBA00023015"/>
    </source>
</evidence>
<gene>
    <name evidence="5" type="ORF">N180_09720</name>
</gene>
<dbReference type="InterPro" id="IPR002577">
    <property type="entry name" value="HTH_HxlR"/>
</dbReference>
<dbReference type="PROSITE" id="PS51118">
    <property type="entry name" value="HTH_HXLR"/>
    <property type="match status" value="1"/>
</dbReference>
<dbReference type="GO" id="GO:0003677">
    <property type="term" value="F:DNA binding"/>
    <property type="evidence" value="ECO:0007669"/>
    <property type="project" value="UniProtKB-KW"/>
</dbReference>
<protein>
    <recommendedName>
        <fullName evidence="4">HTH hxlR-type domain-containing protein</fullName>
    </recommendedName>
</protein>
<name>A0A081PEJ2_9SPHI</name>